<feature type="transmembrane region" description="Helical" evidence="2">
    <location>
        <begin position="82"/>
        <end position="103"/>
    </location>
</feature>
<dbReference type="Pfam" id="PF02518">
    <property type="entry name" value="HATPase_c"/>
    <property type="match status" value="1"/>
</dbReference>
<dbReference type="OrthoDB" id="9792992at2"/>
<dbReference type="GO" id="GO:0000155">
    <property type="term" value="F:phosphorelay sensor kinase activity"/>
    <property type="evidence" value="ECO:0007669"/>
    <property type="project" value="InterPro"/>
</dbReference>
<evidence type="ECO:0000313" key="5">
    <source>
        <dbReference type="Proteomes" id="UP000216339"/>
    </source>
</evidence>
<dbReference type="SUPFAM" id="SSF55874">
    <property type="entry name" value="ATPase domain of HSP90 chaperone/DNA topoisomerase II/histidine kinase"/>
    <property type="match status" value="1"/>
</dbReference>
<reference evidence="4 5" key="1">
    <citation type="submission" date="2016-11" db="EMBL/GenBank/DDBJ databases">
        <title>Study of marine rhodopsin-containing bacteria.</title>
        <authorList>
            <person name="Yoshizawa S."/>
            <person name="Kumagai Y."/>
            <person name="Kogure K."/>
        </authorList>
    </citation>
    <scope>NUCLEOTIDE SEQUENCE [LARGE SCALE GENOMIC DNA]</scope>
    <source>
        <strain evidence="4 5">SAORIC-28</strain>
    </source>
</reference>
<dbReference type="InterPro" id="IPR003594">
    <property type="entry name" value="HATPase_dom"/>
</dbReference>
<feature type="compositionally biased region" description="Gly residues" evidence="1">
    <location>
        <begin position="321"/>
        <end position="335"/>
    </location>
</feature>
<dbReference type="PANTHER" id="PTHR34220">
    <property type="entry name" value="SENSOR HISTIDINE KINASE YPDA"/>
    <property type="match status" value="1"/>
</dbReference>
<comment type="caution">
    <text evidence="4">The sequence shown here is derived from an EMBL/GenBank/DDBJ whole genome shotgun (WGS) entry which is preliminary data.</text>
</comment>
<evidence type="ECO:0000313" key="4">
    <source>
        <dbReference type="EMBL" id="PAP78025.1"/>
    </source>
</evidence>
<dbReference type="InterPro" id="IPR050640">
    <property type="entry name" value="Bact_2-comp_sensor_kinase"/>
</dbReference>
<feature type="transmembrane region" description="Helical" evidence="2">
    <location>
        <begin position="123"/>
        <end position="148"/>
    </location>
</feature>
<keyword evidence="5" id="KW-1185">Reference proteome</keyword>
<sequence length="384" mass="42212">MARSEPSRRPWTRRAEALAAAAFWLALGLLTVTREALRPWRTDPMAAGEIAETLAEYGIWALITPAVFWLARRYPAERGAWAGRLVAQVGLGVVVALGIELLTRNVLRGLLLGPPEPGREWTLGAAFSQLWFLDELIIFLAVLAVGYARATLYRLREREAEATRLLAERTQLEGQLSEARLSALRMQLNPHFLFNTLNAVSALVERDPAGVRTMIARLSSLLRRVLDDDGSAEVPLRDELAFIRDYLDVQRVRFQDRLEIEESIAPETVDALVPPLLLQPLVENAIGHGVRRIEEGVGTIRLAARVDDGRLRLSVEDNGPGLDGGDGQAGSAGGVGLRNTRERLHALYGDDAELALRDRPDRGVVAEVVLPFRPAPVAPEPAHA</sequence>
<evidence type="ECO:0000256" key="2">
    <source>
        <dbReference type="SAM" id="Phobius"/>
    </source>
</evidence>
<dbReference type="Proteomes" id="UP000216339">
    <property type="component" value="Unassembled WGS sequence"/>
</dbReference>
<feature type="domain" description="Histidine kinase" evidence="3">
    <location>
        <begin position="188"/>
        <end position="374"/>
    </location>
</feature>
<keyword evidence="2" id="KW-1133">Transmembrane helix</keyword>
<dbReference type="InterPro" id="IPR010559">
    <property type="entry name" value="Sig_transdc_His_kin_internal"/>
</dbReference>
<accession>A0A271J4Y9</accession>
<evidence type="ECO:0000259" key="3">
    <source>
        <dbReference type="PROSITE" id="PS50109"/>
    </source>
</evidence>
<feature type="region of interest" description="Disordered" evidence="1">
    <location>
        <begin position="316"/>
        <end position="335"/>
    </location>
</feature>
<keyword evidence="2" id="KW-0812">Transmembrane</keyword>
<dbReference type="RefSeq" id="WP_095511695.1">
    <property type="nucleotide sequence ID" value="NZ_MQWD01000001.1"/>
</dbReference>
<keyword evidence="2" id="KW-0472">Membrane</keyword>
<dbReference type="SMART" id="SM00387">
    <property type="entry name" value="HATPase_c"/>
    <property type="match status" value="1"/>
</dbReference>
<dbReference type="InterPro" id="IPR036890">
    <property type="entry name" value="HATPase_C_sf"/>
</dbReference>
<dbReference type="AlphaFoldDB" id="A0A271J4Y9"/>
<protein>
    <recommendedName>
        <fullName evidence="3">Histidine kinase domain-containing protein</fullName>
    </recommendedName>
</protein>
<dbReference type="GO" id="GO:0016020">
    <property type="term" value="C:membrane"/>
    <property type="evidence" value="ECO:0007669"/>
    <property type="project" value="InterPro"/>
</dbReference>
<name>A0A271J4Y9_9BACT</name>
<dbReference type="Gene3D" id="3.30.565.10">
    <property type="entry name" value="Histidine kinase-like ATPase, C-terminal domain"/>
    <property type="match status" value="1"/>
</dbReference>
<organism evidence="4 5">
    <name type="scientific">Rubrivirga marina</name>
    <dbReference type="NCBI Taxonomy" id="1196024"/>
    <lineage>
        <taxon>Bacteria</taxon>
        <taxon>Pseudomonadati</taxon>
        <taxon>Rhodothermota</taxon>
        <taxon>Rhodothermia</taxon>
        <taxon>Rhodothermales</taxon>
        <taxon>Rubricoccaceae</taxon>
        <taxon>Rubrivirga</taxon>
    </lineage>
</organism>
<dbReference type="PANTHER" id="PTHR34220:SF7">
    <property type="entry name" value="SENSOR HISTIDINE KINASE YPDA"/>
    <property type="match status" value="1"/>
</dbReference>
<dbReference type="InterPro" id="IPR005467">
    <property type="entry name" value="His_kinase_dom"/>
</dbReference>
<dbReference type="PROSITE" id="PS50109">
    <property type="entry name" value="HIS_KIN"/>
    <property type="match status" value="1"/>
</dbReference>
<proteinExistence type="predicted"/>
<gene>
    <name evidence="4" type="ORF">BSZ37_17045</name>
</gene>
<feature type="transmembrane region" description="Helical" evidence="2">
    <location>
        <begin position="50"/>
        <end position="70"/>
    </location>
</feature>
<dbReference type="EMBL" id="MQWD01000001">
    <property type="protein sequence ID" value="PAP78025.1"/>
    <property type="molecule type" value="Genomic_DNA"/>
</dbReference>
<evidence type="ECO:0000256" key="1">
    <source>
        <dbReference type="SAM" id="MobiDB-lite"/>
    </source>
</evidence>
<dbReference type="Pfam" id="PF06580">
    <property type="entry name" value="His_kinase"/>
    <property type="match status" value="1"/>
</dbReference>